<keyword evidence="5" id="KW-1185">Reference proteome</keyword>
<proteinExistence type="inferred from homology"/>
<keyword evidence="3" id="KW-0812">Transmembrane</keyword>
<keyword evidence="3" id="KW-1133">Transmembrane helix</keyword>
<organism evidence="4 5">
    <name type="scientific">Colletotrichum shisoi</name>
    <dbReference type="NCBI Taxonomy" id="2078593"/>
    <lineage>
        <taxon>Eukaryota</taxon>
        <taxon>Fungi</taxon>
        <taxon>Dikarya</taxon>
        <taxon>Ascomycota</taxon>
        <taxon>Pezizomycotina</taxon>
        <taxon>Sordariomycetes</taxon>
        <taxon>Hypocreomycetidae</taxon>
        <taxon>Glomerellales</taxon>
        <taxon>Glomerellaceae</taxon>
        <taxon>Colletotrichum</taxon>
        <taxon>Colletotrichum destructivum species complex</taxon>
    </lineage>
</organism>
<dbReference type="GO" id="GO:0070573">
    <property type="term" value="F:metallodipeptidase activity"/>
    <property type="evidence" value="ECO:0007669"/>
    <property type="project" value="InterPro"/>
</dbReference>
<dbReference type="PROSITE" id="PS51365">
    <property type="entry name" value="RENAL_DIPEPTIDASE_2"/>
    <property type="match status" value="1"/>
</dbReference>
<evidence type="ECO:0000256" key="3">
    <source>
        <dbReference type="SAM" id="Phobius"/>
    </source>
</evidence>
<name>A0A5Q4C3E5_9PEZI</name>
<dbReference type="Proteomes" id="UP000326340">
    <property type="component" value="Unassembled WGS sequence"/>
</dbReference>
<keyword evidence="2" id="KW-0482">Metalloprotease</keyword>
<dbReference type="EMBL" id="PUHP01000069">
    <property type="protein sequence ID" value="TQN73845.1"/>
    <property type="molecule type" value="Genomic_DNA"/>
</dbReference>
<keyword evidence="2" id="KW-0378">Hydrolase</keyword>
<keyword evidence="3" id="KW-0472">Membrane</keyword>
<comment type="similarity">
    <text evidence="2">Belongs to the metallo-dependent hydrolases superfamily. Peptidase M19 family.</text>
</comment>
<dbReference type="Pfam" id="PF01244">
    <property type="entry name" value="Peptidase_M19"/>
    <property type="match status" value="1"/>
</dbReference>
<dbReference type="GO" id="GO:0046872">
    <property type="term" value="F:metal ion binding"/>
    <property type="evidence" value="ECO:0007669"/>
    <property type="project" value="UniProtKB-UniRule"/>
</dbReference>
<keyword evidence="2" id="KW-0645">Protease</keyword>
<keyword evidence="2" id="KW-0862">Zinc</keyword>
<dbReference type="EC" id="3.4.13.19" evidence="2"/>
<feature type="non-terminal residue" evidence="4">
    <location>
        <position position="493"/>
    </location>
</feature>
<reference evidence="4 5" key="1">
    <citation type="journal article" date="2019" name="Sci. Rep.">
        <title>Colletotrichum shisoi sp. nov., an anthracnose pathogen of Perilla frutescens in Japan: molecular phylogenetic, morphological and genomic evidence.</title>
        <authorList>
            <person name="Gan P."/>
            <person name="Tsushima A."/>
            <person name="Hiroyama R."/>
            <person name="Narusaka M."/>
            <person name="Takano Y."/>
            <person name="Narusaka Y."/>
            <person name="Kawaradani M."/>
            <person name="Damm U."/>
            <person name="Shirasu K."/>
        </authorList>
    </citation>
    <scope>NUCLEOTIDE SEQUENCE [LARGE SCALE GENOMIC DNA]</scope>
    <source>
        <strain evidence="4 5">PG-2018a</strain>
    </source>
</reference>
<comment type="cofactor">
    <cofactor evidence="2">
        <name>Zn(2+)</name>
        <dbReference type="ChEBI" id="CHEBI:29105"/>
    </cofactor>
</comment>
<dbReference type="InterPro" id="IPR032466">
    <property type="entry name" value="Metal_Hydrolase"/>
</dbReference>
<comment type="catalytic activity">
    <reaction evidence="2">
        <text>an L-aminoacyl-L-amino acid + H2O = 2 an L-alpha-amino acid</text>
        <dbReference type="Rhea" id="RHEA:48940"/>
        <dbReference type="ChEBI" id="CHEBI:15377"/>
        <dbReference type="ChEBI" id="CHEBI:59869"/>
        <dbReference type="ChEBI" id="CHEBI:77460"/>
        <dbReference type="EC" id="3.4.13.19"/>
    </reaction>
</comment>
<dbReference type="InterPro" id="IPR008257">
    <property type="entry name" value="Pept_M19"/>
</dbReference>
<sequence length="493" mass="54079">MDEKQRLTADEACEEVVASPRKSPSPAKKAVIACFSFWLLSLTFAYHPVKSCYHRMRNPGTAPLTVEDRAHAILSQTPLIGTSPAQHSHASRCLLTLRADGHNDLPILVRAYFNNHIYGKNFTEPFENGGLVGHVDLPRLRKGQNGGAFWSVYTPCPANGSDFSDENYAESIQWTLDQIDVITRIKDAYPKDFSPNLNSGAALAAFEKWQLISPLGVEGLHQIGNSVANLRRYHALGVRYSTLTHNCHNKFADAALLESPLRKAEPLWHGVSPAGRRLIHEMNRIGLIIDISHTSEETQTDVLGGKDWEGSKAPVIYSHSSAFSVCPHPRNVKDSVLELVKQRNAVVLVNFAPDFISCVESGNDNGLPTYVPGNATLAQVVRHVLHIGNLIGFDHVGFGSDFDGIGSVPKGLEDVSKYPDLVAELLRQGVSDEDAAKVVGGNVLRVWKEVDAVAAKLQKDGEPALEDDLPNAKYFVVFIHVQALYLVQMTVSD</sequence>
<dbReference type="SUPFAM" id="SSF51556">
    <property type="entry name" value="Metallo-dependent hydrolases"/>
    <property type="match status" value="1"/>
</dbReference>
<keyword evidence="2" id="KW-0479">Metal-binding</keyword>
<accession>A0A5Q4C3E5</accession>
<evidence type="ECO:0000313" key="5">
    <source>
        <dbReference type="Proteomes" id="UP000326340"/>
    </source>
</evidence>
<evidence type="ECO:0000313" key="4">
    <source>
        <dbReference type="EMBL" id="TQN73845.1"/>
    </source>
</evidence>
<comment type="caution">
    <text evidence="4">The sequence shown here is derived from an EMBL/GenBank/DDBJ whole genome shotgun (WGS) entry which is preliminary data.</text>
</comment>
<evidence type="ECO:0000256" key="2">
    <source>
        <dbReference type="RuleBase" id="RU341113"/>
    </source>
</evidence>
<keyword evidence="1 2" id="KW-0224">Dipeptidase</keyword>
<feature type="transmembrane region" description="Helical" evidence="3">
    <location>
        <begin position="30"/>
        <end position="49"/>
    </location>
</feature>
<dbReference type="GO" id="GO:0006508">
    <property type="term" value="P:proteolysis"/>
    <property type="evidence" value="ECO:0007669"/>
    <property type="project" value="UniProtKB-KW"/>
</dbReference>
<dbReference type="PANTHER" id="PTHR10443">
    <property type="entry name" value="MICROSOMAL DIPEPTIDASE"/>
    <property type="match status" value="1"/>
</dbReference>
<evidence type="ECO:0000256" key="1">
    <source>
        <dbReference type="ARBA" id="ARBA00022997"/>
    </source>
</evidence>
<protein>
    <recommendedName>
        <fullName evidence="2">Dipeptidase</fullName>
        <ecNumber evidence="2">3.4.13.19</ecNumber>
    </recommendedName>
</protein>
<dbReference type="AlphaFoldDB" id="A0A5Q4C3E5"/>
<gene>
    <name evidence="4" type="primary">SirJ-2</name>
    <name evidence="4" type="ORF">CSHISOI_01557</name>
</gene>
<dbReference type="OrthoDB" id="445695at2759"/>
<dbReference type="CDD" id="cd01301">
    <property type="entry name" value="rDP_like"/>
    <property type="match status" value="1"/>
</dbReference>
<dbReference type="Gene3D" id="3.20.20.140">
    <property type="entry name" value="Metal-dependent hydrolases"/>
    <property type="match status" value="1"/>
</dbReference>
<dbReference type="PANTHER" id="PTHR10443:SF12">
    <property type="entry name" value="DIPEPTIDASE"/>
    <property type="match status" value="1"/>
</dbReference>